<feature type="domain" description="SAF" evidence="1">
    <location>
        <begin position="51"/>
        <end position="109"/>
    </location>
</feature>
<evidence type="ECO:0000313" key="3">
    <source>
        <dbReference type="Proteomes" id="UP000829069"/>
    </source>
</evidence>
<keyword evidence="3" id="KW-1185">Reference proteome</keyword>
<evidence type="ECO:0000313" key="2">
    <source>
        <dbReference type="EMBL" id="UNK47067.1"/>
    </source>
</evidence>
<dbReference type="InterPro" id="IPR013974">
    <property type="entry name" value="SAF"/>
</dbReference>
<name>A0ABY3W9N4_9MICC</name>
<dbReference type="RefSeq" id="WP_241914904.1">
    <property type="nucleotide sequence ID" value="NZ_CP093326.1"/>
</dbReference>
<sequence length="215" mass="21684">MSAAITEKTAAPRLKRPSWKDPRLLVGLLLVLASVAGVSALVATADQTVGVLAAKSDIAVGQAVSADDLIVVDVRLGDASARYLPADAGLPAGAVATALIRGGELLPASVLGTADDLDRKPIGLNIENPLPEGAGPGSRVDVWVSLLDGRNGFDQPELLLAAAEVSQLADATTAFGSSGAERLHVLVGDDTLPALLHALANGARINVVLNPGGTS</sequence>
<dbReference type="EMBL" id="CP093326">
    <property type="protein sequence ID" value="UNK47067.1"/>
    <property type="molecule type" value="Genomic_DNA"/>
</dbReference>
<organism evidence="2 3">
    <name type="scientific">Arthrobacter sulfonylureivorans</name>
    <dbReference type="NCBI Taxonomy" id="2486855"/>
    <lineage>
        <taxon>Bacteria</taxon>
        <taxon>Bacillati</taxon>
        <taxon>Actinomycetota</taxon>
        <taxon>Actinomycetes</taxon>
        <taxon>Micrococcales</taxon>
        <taxon>Micrococcaceae</taxon>
        <taxon>Arthrobacter</taxon>
    </lineage>
</organism>
<dbReference type="Pfam" id="PF08666">
    <property type="entry name" value="SAF"/>
    <property type="match status" value="1"/>
</dbReference>
<dbReference type="Proteomes" id="UP000829069">
    <property type="component" value="Chromosome"/>
</dbReference>
<proteinExistence type="predicted"/>
<evidence type="ECO:0000259" key="1">
    <source>
        <dbReference type="Pfam" id="PF08666"/>
    </source>
</evidence>
<protein>
    <submittedName>
        <fullName evidence="2">SAF domain-containing protein</fullName>
    </submittedName>
</protein>
<accession>A0ABY3W9N4</accession>
<dbReference type="CDD" id="cd11614">
    <property type="entry name" value="SAF_CpaB_FlgA_like"/>
    <property type="match status" value="1"/>
</dbReference>
<gene>
    <name evidence="2" type="ORF">MNQ99_06905</name>
</gene>
<reference evidence="2 3" key="1">
    <citation type="submission" date="2022-03" db="EMBL/GenBank/DDBJ databases">
        <title>Isotopic signatures of nitrous oxide derived from detoxification processes.</title>
        <authorList>
            <person name="Behrendt U."/>
            <person name="Buchen C."/>
            <person name="Well R."/>
            <person name="Ulrich A."/>
            <person name="Rohe L."/>
            <person name="Kolb S."/>
            <person name="Schloter M."/>
            <person name="Horn M.A."/>
            <person name="Augustin J."/>
        </authorList>
    </citation>
    <scope>NUCLEOTIDE SEQUENCE [LARGE SCALE GENOMIC DNA]</scope>
    <source>
        <strain evidence="2 3">S4-C24</strain>
    </source>
</reference>